<feature type="transmembrane region" description="Helical" evidence="8">
    <location>
        <begin position="128"/>
        <end position="150"/>
    </location>
</feature>
<evidence type="ECO:0000256" key="4">
    <source>
        <dbReference type="ARBA" id="ARBA00022824"/>
    </source>
</evidence>
<comment type="subcellular location">
    <subcellularLocation>
        <location evidence="1">Endoplasmic reticulum membrane</location>
        <topology evidence="1">Multi-pass membrane protein</topology>
    </subcellularLocation>
</comment>
<dbReference type="EMBL" id="CP071182">
    <property type="protein sequence ID" value="QSO46979.1"/>
    <property type="molecule type" value="Genomic_DNA"/>
</dbReference>
<evidence type="ECO:0000259" key="9">
    <source>
        <dbReference type="SMART" id="SM00014"/>
    </source>
</evidence>
<evidence type="ECO:0000256" key="2">
    <source>
        <dbReference type="ARBA" id="ARBA00022692"/>
    </source>
</evidence>
<keyword evidence="2 8" id="KW-0812">Transmembrane</keyword>
<feature type="transmembrane region" description="Helical" evidence="8">
    <location>
        <begin position="156"/>
        <end position="174"/>
    </location>
</feature>
<evidence type="ECO:0000256" key="8">
    <source>
        <dbReference type="SAM" id="Phobius"/>
    </source>
</evidence>
<reference evidence="10 11" key="1">
    <citation type="submission" date="2021-02" db="EMBL/GenBank/DDBJ databases">
        <title>Alicyclobacillus curvatus sp. nov. and Alicyclobacillus mengziensis sp. nov., two acidophilic bacteria isolated from acid mine drainage.</title>
        <authorList>
            <person name="Huang Y."/>
        </authorList>
    </citation>
    <scope>NUCLEOTIDE SEQUENCE [LARGE SCALE GENOMIC DNA]</scope>
    <source>
        <strain evidence="10 11">S30H14</strain>
    </source>
</reference>
<feature type="transmembrane region" description="Helical" evidence="8">
    <location>
        <begin position="240"/>
        <end position="257"/>
    </location>
</feature>
<accession>A0A9X7VYD9</accession>
<dbReference type="SUPFAM" id="SSF48317">
    <property type="entry name" value="Acid phosphatase/Vanadium-dependent haloperoxidase"/>
    <property type="match status" value="1"/>
</dbReference>
<evidence type="ECO:0000256" key="1">
    <source>
        <dbReference type="ARBA" id="ARBA00004477"/>
    </source>
</evidence>
<evidence type="ECO:0000313" key="10">
    <source>
        <dbReference type="EMBL" id="QSO46979.1"/>
    </source>
</evidence>
<feature type="domain" description="Phosphatidic acid phosphatase type 2/haloperoxidase" evidence="9">
    <location>
        <begin position="62"/>
        <end position="171"/>
    </location>
</feature>
<evidence type="ECO:0000313" key="11">
    <source>
        <dbReference type="Proteomes" id="UP000663505"/>
    </source>
</evidence>
<gene>
    <name evidence="10" type="ORF">JZ786_21595</name>
</gene>
<feature type="transmembrane region" description="Helical" evidence="8">
    <location>
        <begin position="33"/>
        <end position="56"/>
    </location>
</feature>
<feature type="transmembrane region" description="Helical" evidence="8">
    <location>
        <begin position="263"/>
        <end position="286"/>
    </location>
</feature>
<dbReference type="RefSeq" id="WP_206656340.1">
    <property type="nucleotide sequence ID" value="NZ_CP071182.1"/>
</dbReference>
<dbReference type="AlphaFoldDB" id="A0A9X7VYD9"/>
<protein>
    <submittedName>
        <fullName evidence="10">Phosphatase PAP2 family protein</fullName>
    </submittedName>
</protein>
<organism evidence="10 11">
    <name type="scientific">Alicyclobacillus mengziensis</name>
    <dbReference type="NCBI Taxonomy" id="2931921"/>
    <lineage>
        <taxon>Bacteria</taxon>
        <taxon>Bacillati</taxon>
        <taxon>Bacillota</taxon>
        <taxon>Bacilli</taxon>
        <taxon>Bacillales</taxon>
        <taxon>Alicyclobacillaceae</taxon>
        <taxon>Alicyclobacillus</taxon>
    </lineage>
</organism>
<dbReference type="Gene3D" id="1.20.144.10">
    <property type="entry name" value="Phosphatidic acid phosphatase type 2/haloperoxidase"/>
    <property type="match status" value="1"/>
</dbReference>
<keyword evidence="3" id="KW-0378">Hydrolase</keyword>
<dbReference type="KEGG" id="afx:JZ786_21595"/>
<dbReference type="PANTHER" id="PTHR14969:SF28">
    <property type="entry name" value="DIHYDROSPHINGOSINE 1-PHOSPHATE PHOSPHATASE LCB3-RELATED"/>
    <property type="match status" value="1"/>
</dbReference>
<evidence type="ECO:0000256" key="3">
    <source>
        <dbReference type="ARBA" id="ARBA00022801"/>
    </source>
</evidence>
<dbReference type="SMART" id="SM00014">
    <property type="entry name" value="acidPPc"/>
    <property type="match status" value="1"/>
</dbReference>
<dbReference type="Pfam" id="PF01569">
    <property type="entry name" value="PAP2"/>
    <property type="match status" value="1"/>
</dbReference>
<dbReference type="PANTHER" id="PTHR14969">
    <property type="entry name" value="SPHINGOSINE-1-PHOSPHATE PHOSPHOHYDROLASE"/>
    <property type="match status" value="1"/>
</dbReference>
<comment type="similarity">
    <text evidence="7">Belongs to the type 2 lipid phosphate phosphatase family.</text>
</comment>
<keyword evidence="6 8" id="KW-0472">Membrane</keyword>
<feature type="transmembrane region" description="Helical" evidence="8">
    <location>
        <begin position="210"/>
        <end position="228"/>
    </location>
</feature>
<evidence type="ECO:0000256" key="6">
    <source>
        <dbReference type="ARBA" id="ARBA00023136"/>
    </source>
</evidence>
<dbReference type="InterPro" id="IPR000326">
    <property type="entry name" value="PAP2/HPO"/>
</dbReference>
<dbReference type="GO" id="GO:0042392">
    <property type="term" value="F:sphingosine-1-phosphate phosphatase activity"/>
    <property type="evidence" value="ECO:0007669"/>
    <property type="project" value="TreeGrafter"/>
</dbReference>
<proteinExistence type="inferred from homology"/>
<keyword evidence="11" id="KW-1185">Reference proteome</keyword>
<dbReference type="InterPro" id="IPR036938">
    <property type="entry name" value="PAP2/HPO_sf"/>
</dbReference>
<evidence type="ECO:0000256" key="5">
    <source>
        <dbReference type="ARBA" id="ARBA00022989"/>
    </source>
</evidence>
<evidence type="ECO:0000256" key="7">
    <source>
        <dbReference type="ARBA" id="ARBA00038324"/>
    </source>
</evidence>
<sequence>MEPDFPMPQGYVWQYELIRYVQLWHAAWLEKGLHILTIMGTERFYVLALPIIFWGINKRFGLRLAYSFLTSMYACNWLKDAFQVVRPIGIPGVHSAYTETSSGYALPSGHAQGGATFWGLLGLWIRKAWFWVLVVVLVFCIGFSRVYFGLHWPLDVIVGWILGLLFAFLFWWIGQWWTYRQYAFKIRMTFAVAIPTIMLIVHTGTTSAEYAMLLLGIGVGAVLEERWLGLELAPEWWRRVSAVVIGIAGVIALQWLIKWPVEVVLWRLVRDLLIGVWGTLGAPYVFERSGLYRKAEDNGTID</sequence>
<name>A0A9X7VYD9_9BACL</name>
<dbReference type="Proteomes" id="UP000663505">
    <property type="component" value="Chromosome"/>
</dbReference>
<keyword evidence="4" id="KW-0256">Endoplasmic reticulum</keyword>
<keyword evidence="5 8" id="KW-1133">Transmembrane helix</keyword>